<evidence type="ECO:0008006" key="4">
    <source>
        <dbReference type="Google" id="ProtNLM"/>
    </source>
</evidence>
<dbReference type="SUPFAM" id="SSF54523">
    <property type="entry name" value="Pili subunits"/>
    <property type="match status" value="1"/>
</dbReference>
<dbReference type="InterPro" id="IPR045584">
    <property type="entry name" value="Pilin-like"/>
</dbReference>
<keyword evidence="1" id="KW-0812">Transmembrane</keyword>
<name>A0A6C2UKZ1_9BACT</name>
<dbReference type="Pfam" id="PF07963">
    <property type="entry name" value="N_methyl"/>
    <property type="match status" value="1"/>
</dbReference>
<organism evidence="2 3">
    <name type="scientific">Pontiella sulfatireligans</name>
    <dbReference type="NCBI Taxonomy" id="2750658"/>
    <lineage>
        <taxon>Bacteria</taxon>
        <taxon>Pseudomonadati</taxon>
        <taxon>Kiritimatiellota</taxon>
        <taxon>Kiritimatiellia</taxon>
        <taxon>Kiritimatiellales</taxon>
        <taxon>Pontiellaceae</taxon>
        <taxon>Pontiella</taxon>
    </lineage>
</organism>
<protein>
    <recommendedName>
        <fullName evidence="4">Type II secretion system protein G</fullName>
    </recommendedName>
</protein>
<keyword evidence="1" id="KW-0472">Membrane</keyword>
<dbReference type="InterPro" id="IPR012902">
    <property type="entry name" value="N_methyl_site"/>
</dbReference>
<dbReference type="NCBIfam" id="TIGR02532">
    <property type="entry name" value="IV_pilin_GFxxxE"/>
    <property type="match status" value="1"/>
</dbReference>
<accession>A0A6C2UKZ1</accession>
<keyword evidence="3" id="KW-1185">Reference proteome</keyword>
<keyword evidence="1" id="KW-1133">Transmembrane helix</keyword>
<reference evidence="2 3" key="1">
    <citation type="submission" date="2019-04" db="EMBL/GenBank/DDBJ databases">
        <authorList>
            <person name="Van Vliet M D."/>
        </authorList>
    </citation>
    <scope>NUCLEOTIDE SEQUENCE [LARGE SCALE GENOMIC DNA]</scope>
    <source>
        <strain evidence="2 3">F21</strain>
    </source>
</reference>
<dbReference type="RefSeq" id="WP_222846259.1">
    <property type="nucleotide sequence ID" value="NZ_CAAHFH010000001.1"/>
</dbReference>
<evidence type="ECO:0000256" key="1">
    <source>
        <dbReference type="SAM" id="Phobius"/>
    </source>
</evidence>
<dbReference type="Proteomes" id="UP000346198">
    <property type="component" value="Unassembled WGS sequence"/>
</dbReference>
<evidence type="ECO:0000313" key="3">
    <source>
        <dbReference type="Proteomes" id="UP000346198"/>
    </source>
</evidence>
<feature type="transmembrane region" description="Helical" evidence="1">
    <location>
        <begin position="12"/>
        <end position="32"/>
    </location>
</feature>
<proteinExistence type="predicted"/>
<dbReference type="EMBL" id="CAAHFH010000001">
    <property type="protein sequence ID" value="VGO20087.1"/>
    <property type="molecule type" value="Genomic_DNA"/>
</dbReference>
<dbReference type="PANTHER" id="PTHR30093">
    <property type="entry name" value="GENERAL SECRETION PATHWAY PROTEIN G"/>
    <property type="match status" value="1"/>
</dbReference>
<gene>
    <name evidence="2" type="ORF">SCARR_02147</name>
</gene>
<dbReference type="AlphaFoldDB" id="A0A6C2UKZ1"/>
<sequence>MKLSMTSTRKQAFTLIELMVVIAIIGILFTLVSPQIGKARLKGKLTQQAHHAKSIVEAITAMESGGRFSSGWPKSGDENAASSTEFLDYLVQNGYLDVDYSFFAGPGMRPAKDQDDFLSSGAECNAWCILLSLNDGTPGNVPAVYMNNMKVSDYSFSDDNIPIGEKGFVFATKNGEAVIVEQRDIGSGDFKSIFNLDALDSVEVMEP</sequence>
<evidence type="ECO:0000313" key="2">
    <source>
        <dbReference type="EMBL" id="VGO20087.1"/>
    </source>
</evidence>
<dbReference type="Gene3D" id="3.30.700.10">
    <property type="entry name" value="Glycoprotein, Type 4 Pilin"/>
    <property type="match status" value="1"/>
</dbReference>